<organism evidence="3 4">
    <name type="scientific">Erythrobacter longus</name>
    <dbReference type="NCBI Taxonomy" id="1044"/>
    <lineage>
        <taxon>Bacteria</taxon>
        <taxon>Pseudomonadati</taxon>
        <taxon>Pseudomonadota</taxon>
        <taxon>Alphaproteobacteria</taxon>
        <taxon>Sphingomonadales</taxon>
        <taxon>Erythrobacteraceae</taxon>
        <taxon>Erythrobacter/Porphyrobacter group</taxon>
        <taxon>Erythrobacter</taxon>
    </lineage>
</organism>
<evidence type="ECO:0000256" key="1">
    <source>
        <dbReference type="SAM" id="Phobius"/>
    </source>
</evidence>
<accession>A0A074MIV4</accession>
<dbReference type="STRING" id="1044.EH31_03700"/>
<dbReference type="Proteomes" id="UP000027647">
    <property type="component" value="Unassembled WGS sequence"/>
</dbReference>
<keyword evidence="1" id="KW-1133">Transmembrane helix</keyword>
<evidence type="ECO:0000313" key="3">
    <source>
        <dbReference type="EMBL" id="KEO91788.1"/>
    </source>
</evidence>
<reference evidence="3 4" key="1">
    <citation type="submission" date="2014-04" db="EMBL/GenBank/DDBJ databases">
        <title>A comprehensive comparison of genomes of Erythrobacter spp. strains.</title>
        <authorList>
            <person name="Zheng Q."/>
        </authorList>
    </citation>
    <scope>NUCLEOTIDE SEQUENCE [LARGE SCALE GENOMIC DNA]</scope>
    <source>
        <strain evidence="3 4">DSM 6997</strain>
    </source>
</reference>
<dbReference type="RefSeq" id="WP_034958922.1">
    <property type="nucleotide sequence ID" value="NZ_JMIW01000001.1"/>
</dbReference>
<comment type="caution">
    <text evidence="3">The sequence shown here is derived from an EMBL/GenBank/DDBJ whole genome shotgun (WGS) entry which is preliminary data.</text>
</comment>
<evidence type="ECO:0000313" key="4">
    <source>
        <dbReference type="Proteomes" id="UP000027647"/>
    </source>
</evidence>
<proteinExistence type="predicted"/>
<keyword evidence="2" id="KW-0732">Signal</keyword>
<protein>
    <submittedName>
        <fullName evidence="3">Uncharacterized protein</fullName>
    </submittedName>
</protein>
<feature type="transmembrane region" description="Helical" evidence="1">
    <location>
        <begin position="42"/>
        <end position="62"/>
    </location>
</feature>
<feature type="chain" id="PRO_5001698928" evidence="2">
    <location>
        <begin position="32"/>
        <end position="183"/>
    </location>
</feature>
<keyword evidence="4" id="KW-1185">Reference proteome</keyword>
<sequence>MTDLNKTLTRATLGTVAAGAMALASASPAMANDRHRDRGIDAGDVIAGAVIIGGIAALAGAFDGDRDRYRDRRHRDTRFRGYDRGFDNNFRGNFRGRGGGERAIERCIRVAERQARRFGGYRFADVTQIRDVDRTRYGWRIKGRMEVQGNRGFRGQNFDRGRFTCFVDGRGRPQVDFRGIRGL</sequence>
<keyword evidence="1" id="KW-0812">Transmembrane</keyword>
<name>A0A074MIV4_ERYLO</name>
<dbReference type="eggNOG" id="ENOG50319F7">
    <property type="taxonomic scope" value="Bacteria"/>
</dbReference>
<keyword evidence="1" id="KW-0472">Membrane</keyword>
<dbReference type="AlphaFoldDB" id="A0A074MIV4"/>
<dbReference type="EMBL" id="JMIW01000001">
    <property type="protein sequence ID" value="KEO91788.1"/>
    <property type="molecule type" value="Genomic_DNA"/>
</dbReference>
<feature type="signal peptide" evidence="2">
    <location>
        <begin position="1"/>
        <end position="31"/>
    </location>
</feature>
<gene>
    <name evidence="3" type="ORF">EH31_03700</name>
</gene>
<dbReference type="OrthoDB" id="7452714at2"/>
<evidence type="ECO:0000256" key="2">
    <source>
        <dbReference type="SAM" id="SignalP"/>
    </source>
</evidence>